<proteinExistence type="predicted"/>
<evidence type="ECO:0000313" key="1">
    <source>
        <dbReference type="EMBL" id="AWT60296.1"/>
    </source>
</evidence>
<organism evidence="1 2">
    <name type="scientific">Candidatus Moanibacter tarae</name>
    <dbReference type="NCBI Taxonomy" id="2200854"/>
    <lineage>
        <taxon>Bacteria</taxon>
        <taxon>Pseudomonadati</taxon>
        <taxon>Verrucomicrobiota</taxon>
        <taxon>Opitutia</taxon>
        <taxon>Puniceicoccales</taxon>
        <taxon>Puniceicoccales incertae sedis</taxon>
        <taxon>Candidatus Moanibacter</taxon>
    </lineage>
</organism>
<dbReference type="AlphaFoldDB" id="A0A2Z4AGP6"/>
<dbReference type="KEGG" id="mtar:DF168_01502"/>
<dbReference type="EMBL" id="CP029803">
    <property type="protein sequence ID" value="AWT60296.1"/>
    <property type="molecule type" value="Genomic_DNA"/>
</dbReference>
<gene>
    <name evidence="1" type="ORF">DF168_01502</name>
</gene>
<dbReference type="Proteomes" id="UP000247465">
    <property type="component" value="Chromosome"/>
</dbReference>
<accession>A0A2Z4AGP6</accession>
<protein>
    <recommendedName>
        <fullName evidence="3">DUF362 domain-containing protein</fullName>
    </recommendedName>
</protein>
<evidence type="ECO:0000313" key="2">
    <source>
        <dbReference type="Proteomes" id="UP000247465"/>
    </source>
</evidence>
<reference evidence="1 2" key="1">
    <citation type="submission" date="2018-06" db="EMBL/GenBank/DDBJ databases">
        <title>Draft Genome Sequence of a Novel Marine Bacterium Related to the Verrucomicrobia.</title>
        <authorList>
            <person name="Vosseberg J."/>
            <person name="Martijn J."/>
            <person name="Ettema T.J.G."/>
        </authorList>
    </citation>
    <scope>NUCLEOTIDE SEQUENCE [LARGE SCALE GENOMIC DNA]</scope>
    <source>
        <strain evidence="1">TARA_B100001123</strain>
    </source>
</reference>
<evidence type="ECO:0008006" key="3">
    <source>
        <dbReference type="Google" id="ProtNLM"/>
    </source>
</evidence>
<sequence>MLPANSYFLAITSFRTLCLSRVEMKATTLFSSLLIFLPLLTDGQIWGFGSEREMYTDYVWEYSMREFTQEEYIVAVERLLKSFEERTDRSLTPGVKRRVGLKIYTNSGSGIATPVPLVRAVIESLHRRGYRREEIFLLDLNETSLRKSGFIPILSKGEGIHFEGVPVQVLDRNELYDPVWFYESALYPKGGMPYAPDVLGPYEKIPGREERKSYLPKPLLTDVDFWVNMPVAMDHPALGVSGAIGNATLWNISNRERFFFSASNAPIAAAEIAAIPEIVASLAVTIMPLECYQFIGGPVFNSLYTRSERRLWMSVNPVILDALVLERINLHRNNTGFQNLGDNLPLLHFAESLGLGTGNTMQVRWIRF</sequence>
<name>A0A2Z4AGP6_9BACT</name>